<dbReference type="Proteomes" id="UP000275348">
    <property type="component" value="Unassembled WGS sequence"/>
</dbReference>
<dbReference type="AlphaFoldDB" id="A0A3L9M2T4"/>
<keyword evidence="2" id="KW-1185">Reference proteome</keyword>
<protein>
    <recommendedName>
        <fullName evidence="3">Lipoprotein</fullName>
    </recommendedName>
</protein>
<reference evidence="1 2" key="1">
    <citation type="submission" date="2018-10" db="EMBL/GenBank/DDBJ databases">
        <authorList>
            <person name="Chen X."/>
        </authorList>
    </citation>
    <scope>NUCLEOTIDE SEQUENCE [LARGE SCALE GENOMIC DNA]</scope>
    <source>
        <strain evidence="1 2">YIM 102668</strain>
    </source>
</reference>
<evidence type="ECO:0000313" key="1">
    <source>
        <dbReference type="EMBL" id="RLZ07132.1"/>
    </source>
</evidence>
<dbReference type="EMBL" id="RDOJ01000019">
    <property type="protein sequence ID" value="RLZ07132.1"/>
    <property type="molecule type" value="Genomic_DNA"/>
</dbReference>
<dbReference type="OrthoDB" id="1261292at2"/>
<dbReference type="PROSITE" id="PS51257">
    <property type="entry name" value="PROKAR_LIPOPROTEIN"/>
    <property type="match status" value="1"/>
</dbReference>
<dbReference type="RefSeq" id="WP_121935416.1">
    <property type="nucleotide sequence ID" value="NZ_RDOJ01000019.1"/>
</dbReference>
<name>A0A3L9M2T4_9FLAO</name>
<evidence type="ECO:0008006" key="3">
    <source>
        <dbReference type="Google" id="ProtNLM"/>
    </source>
</evidence>
<gene>
    <name evidence="1" type="ORF">EAH69_11825</name>
</gene>
<organism evidence="1 2">
    <name type="scientific">Faecalibacter macacae</name>
    <dbReference type="NCBI Taxonomy" id="1859289"/>
    <lineage>
        <taxon>Bacteria</taxon>
        <taxon>Pseudomonadati</taxon>
        <taxon>Bacteroidota</taxon>
        <taxon>Flavobacteriia</taxon>
        <taxon>Flavobacteriales</taxon>
        <taxon>Weeksellaceae</taxon>
        <taxon>Faecalibacter</taxon>
    </lineage>
</organism>
<evidence type="ECO:0000313" key="2">
    <source>
        <dbReference type="Proteomes" id="UP000275348"/>
    </source>
</evidence>
<sequence>MKKILLLITLFVFYSCGKYGCEKSQELLLKEHCNLIIDKNYNTEKSSFALGTLKIQGRNIKTNENEKFHGDRGWQPFAQYISIGDTVIKKKGEAIMYIYKKDTVVSISYENFCDKTKYDQNKVLKIKIRDSIK</sequence>
<comment type="caution">
    <text evidence="1">The sequence shown here is derived from an EMBL/GenBank/DDBJ whole genome shotgun (WGS) entry which is preliminary data.</text>
</comment>
<proteinExistence type="predicted"/>
<accession>A0A3L9M2T4</accession>